<feature type="region of interest" description="Disordered" evidence="1">
    <location>
        <begin position="1"/>
        <end position="22"/>
    </location>
</feature>
<dbReference type="AlphaFoldDB" id="A0A4C1WF95"/>
<dbReference type="EMBL" id="BGZK01000539">
    <property type="protein sequence ID" value="GBP49172.1"/>
    <property type="molecule type" value="Genomic_DNA"/>
</dbReference>
<evidence type="ECO:0000256" key="1">
    <source>
        <dbReference type="SAM" id="MobiDB-lite"/>
    </source>
</evidence>
<dbReference type="Proteomes" id="UP000299102">
    <property type="component" value="Unassembled WGS sequence"/>
</dbReference>
<evidence type="ECO:0000313" key="3">
    <source>
        <dbReference type="Proteomes" id="UP000299102"/>
    </source>
</evidence>
<sequence length="215" mass="23387">MTAADVTGRPSRTGDVSSRVARTTRVPRRRWVLRSRPESHLGYEGANLVREASDCDGCTRCGVGGPRLRIHRCNSQVTALVRFEVLTSPAVELASYGAPLASAVPGIRLESYPVLAVRGPDAARGSVVVHVCSTPSASEGLRSAGSEISSLPWNENVIYLLRPWLLESNCTAPFKNNDLSHTSMRSDRRAVAEIRAEHTGQPQKYKANSMLPIRP</sequence>
<name>A0A4C1WF95_EUMVA</name>
<comment type="caution">
    <text evidence="2">The sequence shown here is derived from an EMBL/GenBank/DDBJ whole genome shotgun (WGS) entry which is preliminary data.</text>
</comment>
<organism evidence="2 3">
    <name type="scientific">Eumeta variegata</name>
    <name type="common">Bagworm moth</name>
    <name type="synonym">Eumeta japonica</name>
    <dbReference type="NCBI Taxonomy" id="151549"/>
    <lineage>
        <taxon>Eukaryota</taxon>
        <taxon>Metazoa</taxon>
        <taxon>Ecdysozoa</taxon>
        <taxon>Arthropoda</taxon>
        <taxon>Hexapoda</taxon>
        <taxon>Insecta</taxon>
        <taxon>Pterygota</taxon>
        <taxon>Neoptera</taxon>
        <taxon>Endopterygota</taxon>
        <taxon>Lepidoptera</taxon>
        <taxon>Glossata</taxon>
        <taxon>Ditrysia</taxon>
        <taxon>Tineoidea</taxon>
        <taxon>Psychidae</taxon>
        <taxon>Oiketicinae</taxon>
        <taxon>Eumeta</taxon>
    </lineage>
</organism>
<feature type="region of interest" description="Disordered" evidence="1">
    <location>
        <begin position="195"/>
        <end position="215"/>
    </location>
</feature>
<keyword evidence="3" id="KW-1185">Reference proteome</keyword>
<reference evidence="2 3" key="1">
    <citation type="journal article" date="2019" name="Commun. Biol.">
        <title>The bagworm genome reveals a unique fibroin gene that provides high tensile strength.</title>
        <authorList>
            <person name="Kono N."/>
            <person name="Nakamura H."/>
            <person name="Ohtoshi R."/>
            <person name="Tomita M."/>
            <person name="Numata K."/>
            <person name="Arakawa K."/>
        </authorList>
    </citation>
    <scope>NUCLEOTIDE SEQUENCE [LARGE SCALE GENOMIC DNA]</scope>
</reference>
<gene>
    <name evidence="2" type="ORF">EVAR_46190_1</name>
</gene>
<accession>A0A4C1WF95</accession>
<proteinExistence type="predicted"/>
<protein>
    <submittedName>
        <fullName evidence="2">Uncharacterized protein</fullName>
    </submittedName>
</protein>
<evidence type="ECO:0000313" key="2">
    <source>
        <dbReference type="EMBL" id="GBP49172.1"/>
    </source>
</evidence>